<sequence>MRGLLERVMSSLIKVAIIANSYYKETLTHFASDKVVVFADEDLKFEGIEQFILEKKKNLPEKTLWLTLIGSFCISEIKYHDACEKKLSCKEPLITLVPSPEVQSFPSLPETIRKIKESTLVLLKKVRGLIGPKSVFFIIPPYPPTIVSELNFTHSDLHSLMCPDTQIYVASQKVITQLNVAFTRLSKEIISLVMKEFQTHKLKCSSVESYSKSLPAFGHLQIVLKKSDSRSSLFNKWQDCVKDMICEFVDCSVKEIPIPVRNAKKFEHLIFIGHQNLLNPLSDRSGAKFSIFNLNYPIDFESLKMKLSYLKSSSNKPMLFVIACDVSLIAKEVFDAKCNNLKCVNVMSYLTPESKDIGTVISDKLLNINNMILKIKETYPVNATVIIAPLFSRHCIERPPEVSETVHRNLHIILKRVYSPCILEGPRKYWQDGMSLLQYYLRDEVLSNLYIRNDNESLINVIESLSLEAPYIHLIKPVVAPITDKFKYNINILFDKLCEVVYSNKGLNDTAKSKSSVTETAKISLTKAVTSFESKKSDNKNTKPIVNCPGKSTKTSNVAASTAKQTSCSKTLQNTSIQNTSTNYQVSTVPYTYNAMSEPYNSFGMDQGFYPSNSYSNYFPSQPPPQQQLPSVGVLQQPPPLAQIIPPPVYPYQFNPPQQKVAQQEYYSATTDSSYSYSNNFNYGSTPASYTQSQPSISDMLSSSELQVAPIALPSTQVVQPLSSMKVSNVSKNVPQSTTGTTVIKSVIKSTVIEKPKELVDFLSEFGGKTLRGSPYEYAFVIGKKELIESLSSQDLKNVKFVDQNLASLDEGQVSFLIKKMGAIPHRSVCFLTFDISIIIETTPITPGCQIFKCKQPVPGGCLKTQSHLTQHMSIITRIKDIVDLVSKMASYIPIIILPIFPSKVFVDDAYSFPYHEISHAITDKNSYILIGERKEWENWIGIFLQTWNNFIKVHHDKYTYPKALPKYPYLKDTITIKDKVKEFFEEDNQPAIWENTNNQPI</sequence>
<proteinExistence type="predicted"/>
<dbReference type="Proteomes" id="UP000326759">
    <property type="component" value="Unassembled WGS sequence"/>
</dbReference>
<keyword evidence="2" id="KW-1185">Reference proteome</keyword>
<dbReference type="OrthoDB" id="10374522at2759"/>
<reference evidence="1 2" key="1">
    <citation type="journal article" date="2019" name="PLoS Biol.">
        <title>Sex chromosomes control vertical transmission of feminizing Wolbachia symbionts in an isopod.</title>
        <authorList>
            <person name="Becking T."/>
            <person name="Chebbi M.A."/>
            <person name="Giraud I."/>
            <person name="Moumen B."/>
            <person name="Laverre T."/>
            <person name="Caubet Y."/>
            <person name="Peccoud J."/>
            <person name="Gilbert C."/>
            <person name="Cordaux R."/>
        </authorList>
    </citation>
    <scope>NUCLEOTIDE SEQUENCE [LARGE SCALE GENOMIC DNA]</scope>
    <source>
        <strain evidence="1">ANa2</strain>
        <tissue evidence="1">Whole body excluding digestive tract and cuticle</tissue>
    </source>
</reference>
<name>A0A5N5TJT1_9CRUS</name>
<accession>A0A5N5TJT1</accession>
<gene>
    <name evidence="1" type="ORF">Anas_01694</name>
</gene>
<organism evidence="1 2">
    <name type="scientific">Armadillidium nasatum</name>
    <dbReference type="NCBI Taxonomy" id="96803"/>
    <lineage>
        <taxon>Eukaryota</taxon>
        <taxon>Metazoa</taxon>
        <taxon>Ecdysozoa</taxon>
        <taxon>Arthropoda</taxon>
        <taxon>Crustacea</taxon>
        <taxon>Multicrustacea</taxon>
        <taxon>Malacostraca</taxon>
        <taxon>Eumalacostraca</taxon>
        <taxon>Peracarida</taxon>
        <taxon>Isopoda</taxon>
        <taxon>Oniscidea</taxon>
        <taxon>Crinocheta</taxon>
        <taxon>Armadillidiidae</taxon>
        <taxon>Armadillidium</taxon>
    </lineage>
</organism>
<comment type="caution">
    <text evidence="1">The sequence shown here is derived from an EMBL/GenBank/DDBJ whole genome shotgun (WGS) entry which is preliminary data.</text>
</comment>
<protein>
    <submittedName>
        <fullName evidence="1">Uncharacterized protein</fullName>
    </submittedName>
</protein>
<dbReference type="AlphaFoldDB" id="A0A5N5TJT1"/>
<evidence type="ECO:0000313" key="1">
    <source>
        <dbReference type="EMBL" id="KAB7506424.1"/>
    </source>
</evidence>
<dbReference type="EMBL" id="SEYY01000816">
    <property type="protein sequence ID" value="KAB7506424.1"/>
    <property type="molecule type" value="Genomic_DNA"/>
</dbReference>
<evidence type="ECO:0000313" key="2">
    <source>
        <dbReference type="Proteomes" id="UP000326759"/>
    </source>
</evidence>